<name>A4RYC4_OSTLU</name>
<evidence type="ECO:0000256" key="2">
    <source>
        <dbReference type="ARBA" id="ARBA00022723"/>
    </source>
</evidence>
<feature type="domain" description="Helicase C-terminal" evidence="11">
    <location>
        <begin position="1239"/>
        <end position="1389"/>
    </location>
</feature>
<feature type="domain" description="RING-type" evidence="9">
    <location>
        <begin position="1122"/>
        <end position="1168"/>
    </location>
</feature>
<dbReference type="GO" id="GO:0005524">
    <property type="term" value="F:ATP binding"/>
    <property type="evidence" value="ECO:0007669"/>
    <property type="project" value="InterPro"/>
</dbReference>
<dbReference type="InterPro" id="IPR001841">
    <property type="entry name" value="Znf_RING"/>
</dbReference>
<dbReference type="InterPro" id="IPR049730">
    <property type="entry name" value="SNF2/RAD54-like_C"/>
</dbReference>
<keyword evidence="4" id="KW-0378">Hydrolase</keyword>
<dbReference type="PROSITE" id="PS51194">
    <property type="entry name" value="HELICASE_CTER"/>
    <property type="match status" value="1"/>
</dbReference>
<comment type="similarity">
    <text evidence="1">Belongs to the SNF2/RAD54 helicase family. RAD16 subfamily.</text>
</comment>
<evidence type="ECO:0000313" key="12">
    <source>
        <dbReference type="EMBL" id="ABO96655.1"/>
    </source>
</evidence>
<dbReference type="PANTHER" id="PTHR45865">
    <property type="entry name" value="E3 UBIQUITIN-PROTEIN LIGASE SHPRH FAMILY MEMBER"/>
    <property type="match status" value="1"/>
</dbReference>
<evidence type="ECO:0000259" key="10">
    <source>
        <dbReference type="PROSITE" id="PS51192"/>
    </source>
</evidence>
<dbReference type="InterPro" id="IPR052583">
    <property type="entry name" value="ATP-helicase/E3_Ub-Ligase"/>
</dbReference>
<sequence>MSLRFKCENDAVYRVDGVNAEAFRVVMRSGMATARLTKDGAEGGRLTVKMKPVAFEACSEVQTAGGCVTKGFAKVFKALAVVYAGLCDDGIDGEAPGRFDGGLDLAGIFEAVKPNENACPEADRDYYALLPTPRSYQKQAVGWMLARERAKDAPAGALSAKRGGDVDKTELHPLWRELPEGGGYINPYSGHLTKTRFECDFESVSGGILADEMGLGKTVEVIMLVLANREPRRAQSRSQFVPPPMTDDMKEEIDDVVLIKDDEAPVKVCCPCGARHDDPFYDGLWIECEKCETWMHARCVGLAQSRNQEIKLMKMSEEERGRKLKDFTCGKCIAAHASETVDETCGATLVVCPSAIIKQWRDECKQHVRPGTLKIITYEGQSKRSGAGGSMKGVFSAKELADADIVLTTYDTLRTEIDIDTANGHGLAGAERARRYEKKYEVVPTPLTRLKWWRVVLDEAQMVESTVSKAAEMVRRLPTVHRWAVTGTPISRGLGDIFGLLTFLMVSPFQHGDFWWRRMIEIPYMSGDVSARELLHKILKGLMWRNSRADMERQLGIPPQGEVATWLRSSAVEQHWYSRQYANCAADANATLRRFIRHADSESLPPNKASSVMGPLLRLRQACDHPQAGSHGLAGGIRAGANVLTMEQISEKLVERARIEAEEAQRLVAFSLNALAGIAWILGTFDIVIETYREVLKLEGEGKQRGIRMDTLQRLHALHNLNLAMREVKANKELLKGKIIAPTIRDDDLEKEANLERAAYMAQRAGGVPAATRELEVTSANVAKHLAFGSIARVDKFTWWLFILDHAMTSEGTAEDVAASNILARVLEALDGRWQDKQAPFRSTDGLKMTMANDLEEIHNTRARVMESVSEIRVRVENPSEDDVRTIGSCSNCRKDTDFALPGVVCMFCKAEPLLSEFEAKIFGVRNLRLQQNRTNDDDSQNRETFVPRVSRYGRKYEREETNRGGASSVEAVLRILVPMVHSLSAPSSYVEESAAHVAALEEMRKEFYKISQLIVQQREEVASRDELDMAVARIRTRHDHELPPHGFHRFTGWLMQNDPVPEGLRGSVIYRDEVEGLSVNYTTQKLVYEKDLRKAMSQLKYLEDNLRAENAGGENTIATDCPVCMVSFAGTNAEICVFPCGHRTCVSCALDLVRREHGERVSCVTCRVRAYVEELMYVNNVDNRTGVRDAADYVRRGKGGDVRFLTDLLGVEADLLGGEQQVLVSGSWGTKIEAIIRRLRYLLLREDDAKMIVFSEWDDVLDVVEKAMRANEIRFVRGVSGPKFRDVIDTFKHDAACNVLLLPLKRGAHGLNLTEAQHVLLLEPVLDPGMEAQAIKRVDRIGQTRPTCVHRFFIRDTIEENVHNFSRQRADAMSDIASDVALQKKGKDAGLTLGELRALLERPDGRARRALDARRRDGDGDDVDREVIELE</sequence>
<protein>
    <recommendedName>
        <fullName evidence="14">RING-type domain-containing protein</fullName>
    </recommendedName>
</protein>
<evidence type="ECO:0000259" key="9">
    <source>
        <dbReference type="PROSITE" id="PS50089"/>
    </source>
</evidence>
<keyword evidence="3 6" id="KW-0863">Zinc-finger</keyword>
<dbReference type="InterPro" id="IPR014001">
    <property type="entry name" value="Helicase_ATP-bd"/>
</dbReference>
<dbReference type="InterPro" id="IPR013083">
    <property type="entry name" value="Znf_RING/FYVE/PHD"/>
</dbReference>
<feature type="domain" description="Helicase ATP-binding" evidence="10">
    <location>
        <begin position="346"/>
        <end position="507"/>
    </location>
</feature>
<evidence type="ECO:0000256" key="4">
    <source>
        <dbReference type="ARBA" id="ARBA00022801"/>
    </source>
</evidence>
<dbReference type="OrthoDB" id="423559at2759"/>
<dbReference type="SUPFAM" id="SSF57850">
    <property type="entry name" value="RING/U-box"/>
    <property type="match status" value="1"/>
</dbReference>
<dbReference type="EMBL" id="CP000586">
    <property type="protein sequence ID" value="ABO96655.1"/>
    <property type="molecule type" value="Genomic_DNA"/>
</dbReference>
<dbReference type="Gene3D" id="3.40.50.300">
    <property type="entry name" value="P-loop containing nucleotide triphosphate hydrolases"/>
    <property type="match status" value="1"/>
</dbReference>
<dbReference type="Gene3D" id="3.30.40.10">
    <property type="entry name" value="Zinc/RING finger domain, C3HC4 (zinc finger)"/>
    <property type="match status" value="2"/>
</dbReference>
<dbReference type="GO" id="GO:0016787">
    <property type="term" value="F:hydrolase activity"/>
    <property type="evidence" value="ECO:0007669"/>
    <property type="project" value="UniProtKB-KW"/>
</dbReference>
<dbReference type="InterPro" id="IPR027417">
    <property type="entry name" value="P-loop_NTPase"/>
</dbReference>
<evidence type="ECO:0000256" key="1">
    <source>
        <dbReference type="ARBA" id="ARBA00008438"/>
    </source>
</evidence>
<keyword evidence="2" id="KW-0479">Metal-binding</keyword>
<reference evidence="12 13" key="1">
    <citation type="journal article" date="2007" name="Proc. Natl. Acad. Sci. U.S.A.">
        <title>The tiny eukaryote Ostreococcus provides genomic insights into the paradox of plankton speciation.</title>
        <authorList>
            <person name="Palenik B."/>
            <person name="Grimwood J."/>
            <person name="Aerts A."/>
            <person name="Rouze P."/>
            <person name="Salamov A."/>
            <person name="Putnam N."/>
            <person name="Dupont C."/>
            <person name="Jorgensen R."/>
            <person name="Derelle E."/>
            <person name="Rombauts S."/>
            <person name="Zhou K."/>
            <person name="Otillar R."/>
            <person name="Merchant S.S."/>
            <person name="Podell S."/>
            <person name="Gaasterland T."/>
            <person name="Napoli C."/>
            <person name="Gendler K."/>
            <person name="Manuell A."/>
            <person name="Tai V."/>
            <person name="Vallon O."/>
            <person name="Piganeau G."/>
            <person name="Jancek S."/>
            <person name="Heijde M."/>
            <person name="Jabbari K."/>
            <person name="Bowler C."/>
            <person name="Lohr M."/>
            <person name="Robbens S."/>
            <person name="Werner G."/>
            <person name="Dubchak I."/>
            <person name="Pazour G.J."/>
            <person name="Ren Q."/>
            <person name="Paulsen I."/>
            <person name="Delwiche C."/>
            <person name="Schmutz J."/>
            <person name="Rokhsar D."/>
            <person name="Van de Peer Y."/>
            <person name="Moreau H."/>
            <person name="Grigoriev I.V."/>
        </authorList>
    </citation>
    <scope>NUCLEOTIDE SEQUENCE [LARGE SCALE GENOMIC DNA]</scope>
    <source>
        <strain evidence="12 13">CCE9901</strain>
    </source>
</reference>
<accession>A4RYC4</accession>
<dbReference type="GeneID" id="5002522"/>
<dbReference type="Pfam" id="PF00271">
    <property type="entry name" value="Helicase_C"/>
    <property type="match status" value="1"/>
</dbReference>
<proteinExistence type="inferred from homology"/>
<feature type="region of interest" description="Disordered" evidence="7">
    <location>
        <begin position="1411"/>
        <end position="1432"/>
    </location>
</feature>
<dbReference type="Proteomes" id="UP000001568">
    <property type="component" value="Chromosome 6"/>
</dbReference>
<gene>
    <name evidence="12" type="primary">CHR3522</name>
    <name evidence="12" type="ORF">OSTLU_15642</name>
</gene>
<dbReference type="STRING" id="436017.A4RYC4"/>
<organism evidence="12 13">
    <name type="scientific">Ostreococcus lucimarinus (strain CCE9901)</name>
    <dbReference type="NCBI Taxonomy" id="436017"/>
    <lineage>
        <taxon>Eukaryota</taxon>
        <taxon>Viridiplantae</taxon>
        <taxon>Chlorophyta</taxon>
        <taxon>Mamiellophyceae</taxon>
        <taxon>Mamiellales</taxon>
        <taxon>Bathycoccaceae</taxon>
        <taxon>Ostreococcus</taxon>
    </lineage>
</organism>
<dbReference type="GO" id="GO:0008270">
    <property type="term" value="F:zinc ion binding"/>
    <property type="evidence" value="ECO:0007669"/>
    <property type="project" value="UniProtKB-KW"/>
</dbReference>
<dbReference type="RefSeq" id="XP_001418362.1">
    <property type="nucleotide sequence ID" value="XM_001418325.1"/>
</dbReference>
<dbReference type="InterPro" id="IPR011011">
    <property type="entry name" value="Znf_FYVE_PHD"/>
</dbReference>
<dbReference type="Gramene" id="ABO96655">
    <property type="protein sequence ID" value="ABO96655"/>
    <property type="gene ID" value="OSTLU_15642"/>
</dbReference>
<dbReference type="InterPro" id="IPR001965">
    <property type="entry name" value="Znf_PHD"/>
</dbReference>
<dbReference type="SMART" id="SM00249">
    <property type="entry name" value="PHD"/>
    <property type="match status" value="1"/>
</dbReference>
<evidence type="ECO:0000256" key="7">
    <source>
        <dbReference type="SAM" id="MobiDB-lite"/>
    </source>
</evidence>
<dbReference type="Pfam" id="PF21325">
    <property type="entry name" value="SHPRH_helical-1st"/>
    <property type="match status" value="1"/>
</dbReference>
<dbReference type="SUPFAM" id="SSF52540">
    <property type="entry name" value="P-loop containing nucleoside triphosphate hydrolases"/>
    <property type="match status" value="2"/>
</dbReference>
<dbReference type="CDD" id="cd18070">
    <property type="entry name" value="DEXQc_SHPRH"/>
    <property type="match status" value="1"/>
</dbReference>
<dbReference type="Pfam" id="PF00176">
    <property type="entry name" value="SNF2-rel_dom"/>
    <property type="match status" value="1"/>
</dbReference>
<dbReference type="PROSITE" id="PS51192">
    <property type="entry name" value="HELICASE_ATP_BIND_1"/>
    <property type="match status" value="1"/>
</dbReference>
<evidence type="ECO:0000259" key="8">
    <source>
        <dbReference type="PROSITE" id="PS50016"/>
    </source>
</evidence>
<dbReference type="SUPFAM" id="SSF57903">
    <property type="entry name" value="FYVE/PHD zinc finger"/>
    <property type="match status" value="1"/>
</dbReference>
<dbReference type="HOGENOM" id="CLU_001726_1_1_1"/>
<dbReference type="PANTHER" id="PTHR45865:SF1">
    <property type="entry name" value="E3 UBIQUITIN-PROTEIN LIGASE SHPRH"/>
    <property type="match status" value="1"/>
</dbReference>
<keyword evidence="13" id="KW-1185">Reference proteome</keyword>
<evidence type="ECO:0000259" key="11">
    <source>
        <dbReference type="PROSITE" id="PS51194"/>
    </source>
</evidence>
<dbReference type="InterPro" id="IPR001650">
    <property type="entry name" value="Helicase_C-like"/>
</dbReference>
<dbReference type="InterPro" id="IPR019787">
    <property type="entry name" value="Znf_PHD-finger"/>
</dbReference>
<evidence type="ECO:0000256" key="5">
    <source>
        <dbReference type="ARBA" id="ARBA00022833"/>
    </source>
</evidence>
<dbReference type="Gene3D" id="3.40.50.10810">
    <property type="entry name" value="Tandem AAA-ATPase domain"/>
    <property type="match status" value="2"/>
</dbReference>
<feature type="domain" description="PHD-type" evidence="8">
    <location>
        <begin position="266"/>
        <end position="335"/>
    </location>
</feature>
<evidence type="ECO:0008006" key="14">
    <source>
        <dbReference type="Google" id="ProtNLM"/>
    </source>
</evidence>
<dbReference type="SMART" id="SM00487">
    <property type="entry name" value="DEXDc"/>
    <property type="match status" value="1"/>
</dbReference>
<keyword evidence="5" id="KW-0862">Zinc</keyword>
<dbReference type="InterPro" id="IPR038718">
    <property type="entry name" value="SNF2-like_sf"/>
</dbReference>
<evidence type="ECO:0000313" key="13">
    <source>
        <dbReference type="Proteomes" id="UP000001568"/>
    </source>
</evidence>
<dbReference type="PROSITE" id="PS50016">
    <property type="entry name" value="ZF_PHD_2"/>
    <property type="match status" value="1"/>
</dbReference>
<dbReference type="InterPro" id="IPR000330">
    <property type="entry name" value="SNF2_N"/>
</dbReference>
<dbReference type="CDD" id="cd18793">
    <property type="entry name" value="SF2_C_SNF"/>
    <property type="match status" value="1"/>
</dbReference>
<dbReference type="eggNOG" id="KOG0298">
    <property type="taxonomic scope" value="Eukaryota"/>
</dbReference>
<evidence type="ECO:0000256" key="3">
    <source>
        <dbReference type="ARBA" id="ARBA00022771"/>
    </source>
</evidence>
<dbReference type="InterPro" id="IPR048686">
    <property type="entry name" value="SHPRH_helical_1st"/>
</dbReference>
<dbReference type="PROSITE" id="PS50089">
    <property type="entry name" value="ZF_RING_2"/>
    <property type="match status" value="1"/>
</dbReference>
<dbReference type="KEGG" id="olu:OSTLU_15642"/>
<evidence type="ECO:0000256" key="6">
    <source>
        <dbReference type="PROSITE-ProRule" id="PRU00175"/>
    </source>
</evidence>
<dbReference type="OMA" id="NIMEKKW"/>